<dbReference type="SUPFAM" id="SSF52980">
    <property type="entry name" value="Restriction endonuclease-like"/>
    <property type="match status" value="1"/>
</dbReference>
<organism evidence="3 4">
    <name type="scientific">Enhygromyxa salina</name>
    <dbReference type="NCBI Taxonomy" id="215803"/>
    <lineage>
        <taxon>Bacteria</taxon>
        <taxon>Pseudomonadati</taxon>
        <taxon>Myxococcota</taxon>
        <taxon>Polyangia</taxon>
        <taxon>Nannocystales</taxon>
        <taxon>Nannocystaceae</taxon>
        <taxon>Enhygromyxa</taxon>
    </lineage>
</organism>
<name>A0A0C2DA96_9BACT</name>
<dbReference type="PANTHER" id="PTHR30015:SF7">
    <property type="entry name" value="TYPE IV METHYL-DIRECTED RESTRICTION ENZYME ECOKMRR"/>
    <property type="match status" value="1"/>
</dbReference>
<dbReference type="InterPro" id="IPR011856">
    <property type="entry name" value="tRNA_endonuc-like_dom_sf"/>
</dbReference>
<evidence type="ECO:0000259" key="2">
    <source>
        <dbReference type="Pfam" id="PF04471"/>
    </source>
</evidence>
<dbReference type="AlphaFoldDB" id="A0A0C2DA96"/>
<dbReference type="GO" id="GO:0015666">
    <property type="term" value="F:restriction endodeoxyribonuclease activity"/>
    <property type="evidence" value="ECO:0007669"/>
    <property type="project" value="TreeGrafter"/>
</dbReference>
<feature type="domain" description="Restriction endonuclease type IV Mrr" evidence="2">
    <location>
        <begin position="203"/>
        <end position="318"/>
    </location>
</feature>
<dbReference type="GO" id="GO:0003677">
    <property type="term" value="F:DNA binding"/>
    <property type="evidence" value="ECO:0007669"/>
    <property type="project" value="InterPro"/>
</dbReference>
<dbReference type="InterPro" id="IPR052906">
    <property type="entry name" value="Type_IV_Methyl-Rstrct_Enzyme"/>
</dbReference>
<evidence type="ECO:0000313" key="4">
    <source>
        <dbReference type="Proteomes" id="UP000031599"/>
    </source>
</evidence>
<evidence type="ECO:0000256" key="1">
    <source>
        <dbReference type="SAM" id="MobiDB-lite"/>
    </source>
</evidence>
<reference evidence="3 4" key="1">
    <citation type="submission" date="2014-12" db="EMBL/GenBank/DDBJ databases">
        <title>Genome assembly of Enhygromyxa salina DSM 15201.</title>
        <authorList>
            <person name="Sharma G."/>
            <person name="Subramanian S."/>
        </authorList>
    </citation>
    <scope>NUCLEOTIDE SEQUENCE [LARGE SCALE GENOMIC DNA]</scope>
    <source>
        <strain evidence="3 4">DSM 15201</strain>
    </source>
</reference>
<feature type="region of interest" description="Disordered" evidence="1">
    <location>
        <begin position="1"/>
        <end position="25"/>
    </location>
</feature>
<dbReference type="Gene3D" id="3.40.1350.10">
    <property type="match status" value="1"/>
</dbReference>
<protein>
    <submittedName>
        <fullName evidence="3">Mrr restriction system protein</fullName>
    </submittedName>
</protein>
<sequence>MGRLRQVRTTVTKRRRPNPATSQNIDIPQADRLSHLRRLALAIRDGVSHPATLQEYLGVDARHFNYYRHGAELLALAERREQGLQVTTLGERLLETAEGSLDERSVFRQAIAGAPTLAPFAGYFAGESVTSAQLARRIQSLTKLSTSTAQRRARTLARWRDYLIGPAPSPTTELSIPKLGEQLERMVALHNAVAKQRTLNWLHRATPARFEGICAELLCAMGYTEVRVVGGSGDGGVDVLALHRDRWGHQLAVAAQAKRWSRSLGRRVVDEMIGVLVRGRLGQAILITTSDFSKAAREAGAAEPRLRLVNGAQLVELMAAHDVIVGLGRHGELVDLDPDRGRAGVVPDYLSTQRAARPAGPDHETLGCPS</sequence>
<proteinExistence type="predicted"/>
<feature type="compositionally biased region" description="Low complexity" evidence="1">
    <location>
        <begin position="1"/>
        <end position="10"/>
    </location>
</feature>
<evidence type="ECO:0000313" key="3">
    <source>
        <dbReference type="EMBL" id="KIG16817.1"/>
    </source>
</evidence>
<dbReference type="PANTHER" id="PTHR30015">
    <property type="entry name" value="MRR RESTRICTION SYSTEM PROTEIN"/>
    <property type="match status" value="1"/>
</dbReference>
<gene>
    <name evidence="3" type="ORF">DB30_03979</name>
</gene>
<dbReference type="EMBL" id="JMCC02000031">
    <property type="protein sequence ID" value="KIG16817.1"/>
    <property type="molecule type" value="Genomic_DNA"/>
</dbReference>
<accession>A0A0C2DA96</accession>
<dbReference type="InterPro" id="IPR011335">
    <property type="entry name" value="Restrct_endonuc-II-like"/>
</dbReference>
<dbReference type="InterPro" id="IPR007560">
    <property type="entry name" value="Restrct_endonuc_IV_Mrr"/>
</dbReference>
<dbReference type="Proteomes" id="UP000031599">
    <property type="component" value="Unassembled WGS sequence"/>
</dbReference>
<dbReference type="GO" id="GO:0009307">
    <property type="term" value="P:DNA restriction-modification system"/>
    <property type="evidence" value="ECO:0007669"/>
    <property type="project" value="InterPro"/>
</dbReference>
<dbReference type="Pfam" id="PF04471">
    <property type="entry name" value="Mrr_cat"/>
    <property type="match status" value="1"/>
</dbReference>
<comment type="caution">
    <text evidence="3">The sequence shown here is derived from an EMBL/GenBank/DDBJ whole genome shotgun (WGS) entry which is preliminary data.</text>
</comment>